<dbReference type="PROSITE" id="PS51257">
    <property type="entry name" value="PROKAR_LIPOPROTEIN"/>
    <property type="match status" value="1"/>
</dbReference>
<dbReference type="EMBL" id="MTKT01002011">
    <property type="protein sequence ID" value="OWM81996.1"/>
    <property type="molecule type" value="Genomic_DNA"/>
</dbReference>
<protein>
    <submittedName>
        <fullName evidence="6">Uncharacterized protein LOC116208864</fullName>
    </submittedName>
</protein>
<dbReference type="GeneID" id="116208864"/>
<sequence>MASPRGVVITVPTLVLSLLGAAIFLFFLFFSLSSCNCPAPSAVARSSSPPSCGGLCDSASGSGVSVERVRTSVEDIEWVKDQIRVNGLHMAENVLRKGINPRTRAQQLEDLRNFKGISHYEEPEASNHTALPCPGELLVEEHHSNYGEPWAGGRDVFEFLAEASHLKPESRVLEIGCGTLRVGVHFIRYLEPSHFHCLERDELSLMAALRYELPSQGLLHKRPLIVRGEDMDFMKFGSKVVYDLIYASAVFLHMPDKLVWVGLERLASKLKPYEGRIFISHNVKFCSRLGGEECTRRLASLGLEYVGKHTHDSLLFNHYEIWFEFRRSKA</sequence>
<reference evidence="6" key="4">
    <citation type="submission" date="2025-04" db="UniProtKB">
        <authorList>
            <consortium name="RefSeq"/>
        </authorList>
    </citation>
    <scope>IDENTIFICATION</scope>
    <source>
        <tissue evidence="6">Leaf</tissue>
    </source>
</reference>
<reference evidence="3" key="2">
    <citation type="submission" date="2017-06" db="EMBL/GenBank/DDBJ databases">
        <title>The pomegranate genome and the genomics of punicalagin biosynthesis.</title>
        <authorList>
            <person name="Xu C."/>
        </authorList>
    </citation>
    <scope>NUCLEOTIDE SEQUENCE [LARGE SCALE GENOMIC DNA]</scope>
    <source>
        <tissue evidence="3">Fresh leaf</tissue>
    </source>
</reference>
<evidence type="ECO:0000259" key="2">
    <source>
        <dbReference type="Pfam" id="PF08242"/>
    </source>
</evidence>
<dbReference type="Proteomes" id="UP000515151">
    <property type="component" value="Chromosome 5"/>
</dbReference>
<dbReference type="InterPro" id="IPR013217">
    <property type="entry name" value="Methyltransf_12"/>
</dbReference>
<evidence type="ECO:0000313" key="4">
    <source>
        <dbReference type="Proteomes" id="UP000197138"/>
    </source>
</evidence>
<keyword evidence="5" id="KW-1185">Reference proteome</keyword>
<evidence type="ECO:0000313" key="6">
    <source>
        <dbReference type="RefSeq" id="XP_031398290.1"/>
    </source>
</evidence>
<dbReference type="Pfam" id="PF08242">
    <property type="entry name" value="Methyltransf_12"/>
    <property type="match status" value="1"/>
</dbReference>
<feature type="domain" description="Methyltransferase type 12" evidence="2">
    <location>
        <begin position="173"/>
        <end position="272"/>
    </location>
</feature>
<name>A0A218XBB5_PUNGR</name>
<evidence type="ECO:0000313" key="5">
    <source>
        <dbReference type="Proteomes" id="UP000515151"/>
    </source>
</evidence>
<organism evidence="3 4">
    <name type="scientific">Punica granatum</name>
    <name type="common">Pomegranate</name>
    <dbReference type="NCBI Taxonomy" id="22663"/>
    <lineage>
        <taxon>Eukaryota</taxon>
        <taxon>Viridiplantae</taxon>
        <taxon>Streptophyta</taxon>
        <taxon>Embryophyta</taxon>
        <taxon>Tracheophyta</taxon>
        <taxon>Spermatophyta</taxon>
        <taxon>Magnoliopsida</taxon>
        <taxon>eudicotyledons</taxon>
        <taxon>Gunneridae</taxon>
        <taxon>Pentapetalae</taxon>
        <taxon>rosids</taxon>
        <taxon>malvids</taxon>
        <taxon>Myrtales</taxon>
        <taxon>Lythraceae</taxon>
        <taxon>Punica</taxon>
    </lineage>
</organism>
<dbReference type="Proteomes" id="UP000197138">
    <property type="component" value="Unassembled WGS sequence"/>
</dbReference>
<dbReference type="OrthoDB" id="10017101at2759"/>
<reference evidence="4" key="1">
    <citation type="journal article" date="2017" name="Plant J.">
        <title>The pomegranate (Punica granatum L.) genome and the genomics of punicalagin biosynthesis.</title>
        <authorList>
            <person name="Qin G."/>
            <person name="Xu C."/>
            <person name="Ming R."/>
            <person name="Tang H."/>
            <person name="Guyot R."/>
            <person name="Kramer E.M."/>
            <person name="Hu Y."/>
            <person name="Yi X."/>
            <person name="Qi Y."/>
            <person name="Xu X."/>
            <person name="Gao Z."/>
            <person name="Pan H."/>
            <person name="Jian J."/>
            <person name="Tian Y."/>
            <person name="Yue Z."/>
            <person name="Xu Y."/>
        </authorList>
    </citation>
    <scope>NUCLEOTIDE SEQUENCE [LARGE SCALE GENOMIC DNA]</scope>
    <source>
        <strain evidence="4">cv. Dabenzi</strain>
    </source>
</reference>
<dbReference type="Gene3D" id="3.40.50.150">
    <property type="entry name" value="Vaccinia Virus protein VP39"/>
    <property type="match status" value="1"/>
</dbReference>
<keyword evidence="1" id="KW-1133">Transmembrane helix</keyword>
<keyword evidence="1" id="KW-0472">Membrane</keyword>
<proteinExistence type="predicted"/>
<reference evidence="5" key="3">
    <citation type="journal article" date="2020" name="Plant Biotechnol. J.">
        <title>The pomegranate (Punica granatum L.) draft genome dissects genetic divergence between soft- and hard-seeded cultivars.</title>
        <authorList>
            <person name="Luo X."/>
            <person name="Li H."/>
            <person name="Wu Z."/>
            <person name="Yao W."/>
            <person name="Zhao P."/>
            <person name="Cao D."/>
            <person name="Yu H."/>
            <person name="Li K."/>
            <person name="Poudel K."/>
            <person name="Zhao D."/>
            <person name="Zhang F."/>
            <person name="Xia X."/>
            <person name="Chen L."/>
            <person name="Wang Q."/>
            <person name="Jing D."/>
            <person name="Cao S."/>
        </authorList>
    </citation>
    <scope>NUCLEOTIDE SEQUENCE [LARGE SCALE GENOMIC DNA]</scope>
</reference>
<dbReference type="SUPFAM" id="SSF53335">
    <property type="entry name" value="S-adenosyl-L-methionine-dependent methyltransferases"/>
    <property type="match status" value="1"/>
</dbReference>
<dbReference type="RefSeq" id="XP_031398290.1">
    <property type="nucleotide sequence ID" value="XM_031542430.1"/>
</dbReference>
<evidence type="ECO:0000313" key="3">
    <source>
        <dbReference type="EMBL" id="OWM81996.1"/>
    </source>
</evidence>
<feature type="transmembrane region" description="Helical" evidence="1">
    <location>
        <begin position="7"/>
        <end position="30"/>
    </location>
</feature>
<dbReference type="CDD" id="cd02440">
    <property type="entry name" value="AdoMet_MTases"/>
    <property type="match status" value="1"/>
</dbReference>
<dbReference type="AlphaFoldDB" id="A0A218XBB5"/>
<dbReference type="PANTHER" id="PTHR37886">
    <property type="entry name" value="S-ADENOSYL-L-METHIONINE-DEPENDENT METHYLTRANSFERASES SUPERFAMILY PROTEIN"/>
    <property type="match status" value="1"/>
</dbReference>
<keyword evidence="1" id="KW-0812">Transmembrane</keyword>
<accession>A0A218XBB5</accession>
<evidence type="ECO:0000256" key="1">
    <source>
        <dbReference type="SAM" id="Phobius"/>
    </source>
</evidence>
<dbReference type="InterPro" id="IPR029063">
    <property type="entry name" value="SAM-dependent_MTases_sf"/>
</dbReference>
<dbReference type="PANTHER" id="PTHR37886:SF1">
    <property type="entry name" value="S-ADENOSYL-L-METHIONINE-DEPENDENT METHYLTRANSFERASES SUPERFAMILY PROTEIN"/>
    <property type="match status" value="1"/>
</dbReference>
<gene>
    <name evidence="6" type="primary">LOC116208864</name>
    <name evidence="3" type="ORF">CDL15_Pgr001569</name>
</gene>